<comment type="similarity">
    <text evidence="2">Belongs to the syntaxin family.</text>
</comment>
<dbReference type="PANTHER" id="PTHR19957:SF3">
    <property type="entry name" value="SYNTAXIN-5"/>
    <property type="match status" value="1"/>
</dbReference>
<dbReference type="AlphaFoldDB" id="A0A8H6C0T0"/>
<feature type="region of interest" description="Disordered" evidence="8">
    <location>
        <begin position="165"/>
        <end position="223"/>
    </location>
</feature>
<keyword evidence="7 9" id="KW-0472">Membrane</keyword>
<dbReference type="SMART" id="SM00397">
    <property type="entry name" value="t_SNARE"/>
    <property type="match status" value="1"/>
</dbReference>
<dbReference type="InterPro" id="IPR006012">
    <property type="entry name" value="Syntaxin/epimorphin_CS"/>
</dbReference>
<evidence type="ECO:0000256" key="1">
    <source>
        <dbReference type="ARBA" id="ARBA00004211"/>
    </source>
</evidence>
<dbReference type="GO" id="GO:0048280">
    <property type="term" value="P:vesicle fusion with Golgi apparatus"/>
    <property type="evidence" value="ECO:0007669"/>
    <property type="project" value="EnsemblFungi"/>
</dbReference>
<dbReference type="Proteomes" id="UP000536275">
    <property type="component" value="Unassembled WGS sequence"/>
</dbReference>
<dbReference type="PROSITE" id="PS00914">
    <property type="entry name" value="SYNTAXIN"/>
    <property type="match status" value="1"/>
</dbReference>
<dbReference type="InterPro" id="IPR000727">
    <property type="entry name" value="T_SNARE_dom"/>
</dbReference>
<feature type="transmembrane region" description="Helical" evidence="9">
    <location>
        <begin position="317"/>
        <end position="336"/>
    </location>
</feature>
<dbReference type="CDD" id="cd15844">
    <property type="entry name" value="SNARE_syntaxin5"/>
    <property type="match status" value="1"/>
</dbReference>
<gene>
    <name evidence="11" type="ORF">FOB64_002260</name>
</gene>
<dbReference type="Gene3D" id="1.20.58.70">
    <property type="match status" value="1"/>
</dbReference>
<comment type="subcellular location">
    <subcellularLocation>
        <location evidence="1">Membrane</location>
        <topology evidence="1">Single-pass type IV membrane protein</topology>
    </subcellularLocation>
</comment>
<evidence type="ECO:0000313" key="11">
    <source>
        <dbReference type="EMBL" id="KAF6070177.1"/>
    </source>
</evidence>
<dbReference type="InterPro" id="IPR045242">
    <property type="entry name" value="Syntaxin"/>
</dbReference>
<dbReference type="GO" id="GO:0000139">
    <property type="term" value="C:Golgi membrane"/>
    <property type="evidence" value="ECO:0007669"/>
    <property type="project" value="TreeGrafter"/>
</dbReference>
<accession>A0A8H6C0T0</accession>
<dbReference type="GO" id="GO:0006886">
    <property type="term" value="P:intracellular protein transport"/>
    <property type="evidence" value="ECO:0007669"/>
    <property type="project" value="EnsemblFungi"/>
</dbReference>
<reference evidence="11 12" key="1">
    <citation type="submission" date="2020-03" db="EMBL/GenBank/DDBJ databases">
        <title>FDA dAtabase for Regulatory Grade micrObial Sequences (FDA-ARGOS): Supporting development and validation of Infectious Disease Dx tests.</title>
        <authorList>
            <person name="Campos J."/>
            <person name="Goldberg B."/>
            <person name="Tallon L."/>
            <person name="Sadzewicz L."/>
            <person name="Vavikolanu K."/>
            <person name="Mehta A."/>
            <person name="Aluvathingal J."/>
            <person name="Nadendla S."/>
            <person name="Nandy P."/>
            <person name="Geyer C."/>
            <person name="Yan Y."/>
            <person name="Sichtig H."/>
        </authorList>
    </citation>
    <scope>NUCLEOTIDE SEQUENCE [LARGE SCALE GENOMIC DNA]</scope>
    <source>
        <strain evidence="11 12">FDAARGOS_656</strain>
    </source>
</reference>
<dbReference type="SUPFAM" id="SSF47661">
    <property type="entry name" value="t-snare proteins"/>
    <property type="match status" value="1"/>
</dbReference>
<evidence type="ECO:0000256" key="5">
    <source>
        <dbReference type="ARBA" id="ARBA00022989"/>
    </source>
</evidence>
<evidence type="ECO:0000256" key="7">
    <source>
        <dbReference type="ARBA" id="ARBA00023136"/>
    </source>
</evidence>
<dbReference type="GO" id="GO:0000149">
    <property type="term" value="F:SNARE binding"/>
    <property type="evidence" value="ECO:0007669"/>
    <property type="project" value="TreeGrafter"/>
</dbReference>
<keyword evidence="3" id="KW-0813">Transport</keyword>
<dbReference type="SMR" id="A0A8H6C0T0"/>
<evidence type="ECO:0000256" key="4">
    <source>
        <dbReference type="ARBA" id="ARBA00022692"/>
    </source>
</evidence>
<dbReference type="InterPro" id="IPR010989">
    <property type="entry name" value="SNARE"/>
</dbReference>
<comment type="caution">
    <text evidence="11">The sequence shown here is derived from an EMBL/GenBank/DDBJ whole genome shotgun (WGS) entry which is preliminary data.</text>
</comment>
<protein>
    <submittedName>
        <fullName evidence="11">Syntaxin family protein</fullName>
    </submittedName>
</protein>
<dbReference type="GO" id="GO:0005484">
    <property type="term" value="F:SNAP receptor activity"/>
    <property type="evidence" value="ECO:0007669"/>
    <property type="project" value="EnsemblFungi"/>
</dbReference>
<evidence type="ECO:0000256" key="9">
    <source>
        <dbReference type="SAM" id="Phobius"/>
    </source>
</evidence>
<dbReference type="OMA" id="EHNHNVV"/>
<organism evidence="11 12">
    <name type="scientific">Candida albicans</name>
    <name type="common">Yeast</name>
    <dbReference type="NCBI Taxonomy" id="5476"/>
    <lineage>
        <taxon>Eukaryota</taxon>
        <taxon>Fungi</taxon>
        <taxon>Dikarya</taxon>
        <taxon>Ascomycota</taxon>
        <taxon>Saccharomycotina</taxon>
        <taxon>Pichiomycetes</taxon>
        <taxon>Debaryomycetaceae</taxon>
        <taxon>Candida/Lodderomyces clade</taxon>
        <taxon>Candida</taxon>
    </lineage>
</organism>
<keyword evidence="5 9" id="KW-1133">Transmembrane helix</keyword>
<dbReference type="GO" id="GO:0031201">
    <property type="term" value="C:SNARE complex"/>
    <property type="evidence" value="ECO:0007669"/>
    <property type="project" value="EnsemblFungi"/>
</dbReference>
<dbReference type="GO" id="GO:0048278">
    <property type="term" value="P:vesicle docking"/>
    <property type="evidence" value="ECO:0007669"/>
    <property type="project" value="TreeGrafter"/>
</dbReference>
<sequence>MSTSIQNRTIEFQQCVSTYDKINKKHNKHVNNSPALSTPKKSYFSQQAGLIAKDISHVTELLSKLAVLAKRKPIFDDKPIEIGELTYVIKQDIFKIETNIQNLQKYLKGDTSVSIDAQTTQFSKNVLTLLNSKMKNVSGEFKNVLEIRQKNEIINKNRTENFLSSVSASRSSNNQSPLVDNPNASLSNLSENPFLASSPPENLPYDPDADPDTSSPYGVSNNGEYLSLPSQTQQMLLMEEQQYGNQQYLQQRNRAVESIESTINEVGNLFQQLATMVSEQGEQIQRIDANVEDINMNITGAQRELLKYYAHITSNRWLFLKIFGVLIVFFFLWVLVS</sequence>
<evidence type="ECO:0000256" key="6">
    <source>
        <dbReference type="ARBA" id="ARBA00023054"/>
    </source>
</evidence>
<dbReference type="InterPro" id="IPR021538">
    <property type="entry name" value="Syntaxin-5_N"/>
</dbReference>
<feature type="compositionally biased region" description="Polar residues" evidence="8">
    <location>
        <begin position="212"/>
        <end position="223"/>
    </location>
</feature>
<evidence type="ECO:0000313" key="12">
    <source>
        <dbReference type="Proteomes" id="UP000536275"/>
    </source>
</evidence>
<dbReference type="EMBL" id="JABWAD010000027">
    <property type="protein sequence ID" value="KAF6070177.1"/>
    <property type="molecule type" value="Genomic_DNA"/>
</dbReference>
<dbReference type="Pfam" id="PF11416">
    <property type="entry name" value="Syntaxin-5_N"/>
    <property type="match status" value="1"/>
</dbReference>
<evidence type="ECO:0000256" key="2">
    <source>
        <dbReference type="ARBA" id="ARBA00009063"/>
    </source>
</evidence>
<dbReference type="Pfam" id="PF05739">
    <property type="entry name" value="SNARE"/>
    <property type="match status" value="1"/>
</dbReference>
<proteinExistence type="inferred from homology"/>
<dbReference type="GO" id="GO:0005801">
    <property type="term" value="C:cis-Golgi network"/>
    <property type="evidence" value="ECO:0007669"/>
    <property type="project" value="EnsemblFungi"/>
</dbReference>
<evidence type="ECO:0000259" key="10">
    <source>
        <dbReference type="PROSITE" id="PS50192"/>
    </source>
</evidence>
<feature type="compositionally biased region" description="Polar residues" evidence="8">
    <location>
        <begin position="182"/>
        <end position="191"/>
    </location>
</feature>
<name>A0A8H6C0T0_CANAX</name>
<dbReference type="GO" id="GO:0006888">
    <property type="term" value="P:endoplasmic reticulum to Golgi vesicle-mediated transport"/>
    <property type="evidence" value="ECO:0007669"/>
    <property type="project" value="EnsemblFungi"/>
</dbReference>
<feature type="compositionally biased region" description="Low complexity" evidence="8">
    <location>
        <begin position="165"/>
        <end position="176"/>
    </location>
</feature>
<dbReference type="GO" id="GO:0090083">
    <property type="term" value="P:regulation of inclusion body assembly"/>
    <property type="evidence" value="ECO:0007669"/>
    <property type="project" value="EnsemblFungi"/>
</dbReference>
<keyword evidence="6" id="KW-0175">Coiled coil</keyword>
<dbReference type="GO" id="GO:0006891">
    <property type="term" value="P:intra-Golgi vesicle-mediated transport"/>
    <property type="evidence" value="ECO:0007669"/>
    <property type="project" value="EnsemblFungi"/>
</dbReference>
<evidence type="ECO:0000256" key="3">
    <source>
        <dbReference type="ARBA" id="ARBA00022448"/>
    </source>
</evidence>
<dbReference type="PANTHER" id="PTHR19957">
    <property type="entry name" value="SYNTAXIN"/>
    <property type="match status" value="1"/>
</dbReference>
<keyword evidence="4 9" id="KW-0812">Transmembrane</keyword>
<evidence type="ECO:0000256" key="8">
    <source>
        <dbReference type="SAM" id="MobiDB-lite"/>
    </source>
</evidence>
<feature type="domain" description="T-SNARE coiled-coil homology" evidence="10">
    <location>
        <begin position="246"/>
        <end position="308"/>
    </location>
</feature>
<dbReference type="PROSITE" id="PS50192">
    <property type="entry name" value="T_SNARE"/>
    <property type="match status" value="1"/>
</dbReference>